<keyword evidence="7" id="KW-1185">Reference proteome</keyword>
<keyword evidence="3 6" id="KW-0418">Kinase</keyword>
<dbReference type="SUPFAM" id="SSF56112">
    <property type="entry name" value="Protein kinase-like (PK-like)"/>
    <property type="match status" value="2"/>
</dbReference>
<dbReference type="InterPro" id="IPR000719">
    <property type="entry name" value="Prot_kinase_dom"/>
</dbReference>
<evidence type="ECO:0000256" key="2">
    <source>
        <dbReference type="ARBA" id="ARBA00022741"/>
    </source>
</evidence>
<dbReference type="PANTHER" id="PTHR44329:SF288">
    <property type="entry name" value="MITOGEN-ACTIVATED PROTEIN KINASE KINASE KINASE 20"/>
    <property type="match status" value="1"/>
</dbReference>
<evidence type="ECO:0000259" key="5">
    <source>
        <dbReference type="PROSITE" id="PS50011"/>
    </source>
</evidence>
<dbReference type="AlphaFoldDB" id="A0A397TJK4"/>
<proteinExistence type="predicted"/>
<keyword evidence="4" id="KW-0067">ATP-binding</keyword>
<dbReference type="GO" id="GO:0004674">
    <property type="term" value="F:protein serine/threonine kinase activity"/>
    <property type="evidence" value="ECO:0007669"/>
    <property type="project" value="TreeGrafter"/>
</dbReference>
<dbReference type="InterPro" id="IPR001245">
    <property type="entry name" value="Ser-Thr/Tyr_kinase_cat_dom"/>
</dbReference>
<dbReference type="InterPro" id="IPR051681">
    <property type="entry name" value="Ser/Thr_Kinases-Pseudokinases"/>
</dbReference>
<keyword evidence="2" id="KW-0547">Nucleotide-binding</keyword>
<gene>
    <name evidence="6" type="ORF">C1645_368219</name>
</gene>
<dbReference type="PANTHER" id="PTHR44329">
    <property type="entry name" value="SERINE/THREONINE-PROTEIN KINASE TNNI3K-RELATED"/>
    <property type="match status" value="1"/>
</dbReference>
<dbReference type="InterPro" id="IPR011009">
    <property type="entry name" value="Kinase-like_dom_sf"/>
</dbReference>
<sequence length="360" mass="42288">MLKSWGLKDMLESNNKKYHKGLFGFVSRNNWVDNDKAVRKFVNPHKNILRLHDPDGSTLNAYLNEYFKELNWNDKYWLALQLASAVRDGINTYENKEFGLKRSIPYINPISFDTKNSYRSDKKSDVYSIGVLLWQISSGRRPFHDESYNANLKLIIDGTPVEYSKLYTEYKKYERVGSNLNQLKSNDDNDCLKNFINKNQIKCYEYSDFKNISSIKRRRNVIRANLNDKNFALKFFNSDNATIDKVIYEVGLLRTVNHENILQFYGFTRIEDGTSRMFQMNPYMLVLEYADSDTLENYLNKNFNNLNWDDKLKLASQLSSAVLYLHDNNIMHRNFHANNILVHQKNIKLANFGLPSEVPK</sequence>
<dbReference type="GO" id="GO:0005524">
    <property type="term" value="F:ATP binding"/>
    <property type="evidence" value="ECO:0007669"/>
    <property type="project" value="UniProtKB-KW"/>
</dbReference>
<accession>A0A397TJK4</accession>
<evidence type="ECO:0000313" key="6">
    <source>
        <dbReference type="EMBL" id="RIA96637.1"/>
    </source>
</evidence>
<feature type="domain" description="Protein kinase" evidence="5">
    <location>
        <begin position="198"/>
        <end position="360"/>
    </location>
</feature>
<evidence type="ECO:0000256" key="3">
    <source>
        <dbReference type="ARBA" id="ARBA00022777"/>
    </source>
</evidence>
<dbReference type="PROSITE" id="PS50011">
    <property type="entry name" value="PROTEIN_KINASE_DOM"/>
    <property type="match status" value="1"/>
</dbReference>
<organism evidence="6 7">
    <name type="scientific">Glomus cerebriforme</name>
    <dbReference type="NCBI Taxonomy" id="658196"/>
    <lineage>
        <taxon>Eukaryota</taxon>
        <taxon>Fungi</taxon>
        <taxon>Fungi incertae sedis</taxon>
        <taxon>Mucoromycota</taxon>
        <taxon>Glomeromycotina</taxon>
        <taxon>Glomeromycetes</taxon>
        <taxon>Glomerales</taxon>
        <taxon>Glomeraceae</taxon>
        <taxon>Glomus</taxon>
    </lineage>
</organism>
<evidence type="ECO:0000256" key="4">
    <source>
        <dbReference type="ARBA" id="ARBA00022840"/>
    </source>
</evidence>
<protein>
    <submittedName>
        <fullName evidence="6">Kinase-like domain-containing protein</fullName>
    </submittedName>
</protein>
<dbReference type="Gene3D" id="1.10.510.10">
    <property type="entry name" value="Transferase(Phosphotransferase) domain 1"/>
    <property type="match status" value="2"/>
</dbReference>
<dbReference type="Proteomes" id="UP000265703">
    <property type="component" value="Unassembled WGS sequence"/>
</dbReference>
<name>A0A397TJK4_9GLOM</name>
<evidence type="ECO:0000313" key="7">
    <source>
        <dbReference type="Proteomes" id="UP000265703"/>
    </source>
</evidence>
<dbReference type="OrthoDB" id="10261027at2759"/>
<dbReference type="Pfam" id="PF07714">
    <property type="entry name" value="PK_Tyr_Ser-Thr"/>
    <property type="match status" value="1"/>
</dbReference>
<dbReference type="EMBL" id="QKYT01000042">
    <property type="protein sequence ID" value="RIA96637.1"/>
    <property type="molecule type" value="Genomic_DNA"/>
</dbReference>
<keyword evidence="1" id="KW-0808">Transferase</keyword>
<dbReference type="STRING" id="658196.A0A397TJK4"/>
<evidence type="ECO:0000256" key="1">
    <source>
        <dbReference type="ARBA" id="ARBA00022679"/>
    </source>
</evidence>
<comment type="caution">
    <text evidence="6">The sequence shown here is derived from an EMBL/GenBank/DDBJ whole genome shotgun (WGS) entry which is preliminary data.</text>
</comment>
<reference evidence="6 7" key="1">
    <citation type="submission" date="2018-06" db="EMBL/GenBank/DDBJ databases">
        <title>Comparative genomics reveals the genomic features of Rhizophagus irregularis, R. cerebriforme, R. diaphanum and Gigaspora rosea, and their symbiotic lifestyle signature.</title>
        <authorList>
            <person name="Morin E."/>
            <person name="San Clemente H."/>
            <person name="Chen E.C.H."/>
            <person name="De La Providencia I."/>
            <person name="Hainaut M."/>
            <person name="Kuo A."/>
            <person name="Kohler A."/>
            <person name="Murat C."/>
            <person name="Tang N."/>
            <person name="Roy S."/>
            <person name="Loubradou J."/>
            <person name="Henrissat B."/>
            <person name="Grigoriev I.V."/>
            <person name="Corradi N."/>
            <person name="Roux C."/>
            <person name="Martin F.M."/>
        </authorList>
    </citation>
    <scope>NUCLEOTIDE SEQUENCE [LARGE SCALE GENOMIC DNA]</scope>
    <source>
        <strain evidence="6 7">DAOM 227022</strain>
    </source>
</reference>